<evidence type="ECO:0000256" key="2">
    <source>
        <dbReference type="ARBA" id="ARBA00023125"/>
    </source>
</evidence>
<feature type="region of interest" description="Disordered" evidence="5">
    <location>
        <begin position="15"/>
        <end position="37"/>
    </location>
</feature>
<dbReference type="Pfam" id="PF17932">
    <property type="entry name" value="TetR_C_24"/>
    <property type="match status" value="1"/>
</dbReference>
<dbReference type="SUPFAM" id="SSF48498">
    <property type="entry name" value="Tetracyclin repressor-like, C-terminal domain"/>
    <property type="match status" value="1"/>
</dbReference>
<keyword evidence="1" id="KW-0805">Transcription regulation</keyword>
<dbReference type="PROSITE" id="PS50977">
    <property type="entry name" value="HTH_TETR_2"/>
    <property type="match status" value="1"/>
</dbReference>
<evidence type="ECO:0000259" key="6">
    <source>
        <dbReference type="PROSITE" id="PS50977"/>
    </source>
</evidence>
<dbReference type="PANTHER" id="PTHR30055">
    <property type="entry name" value="HTH-TYPE TRANSCRIPTIONAL REGULATOR RUTR"/>
    <property type="match status" value="1"/>
</dbReference>
<name>A0A7X6DKR8_9BURK</name>
<evidence type="ECO:0000256" key="1">
    <source>
        <dbReference type="ARBA" id="ARBA00023015"/>
    </source>
</evidence>
<protein>
    <submittedName>
        <fullName evidence="7">TetR/AcrR family transcriptional regulator</fullName>
    </submittedName>
</protein>
<feature type="domain" description="HTH tetR-type" evidence="6">
    <location>
        <begin position="36"/>
        <end position="96"/>
    </location>
</feature>
<evidence type="ECO:0000313" key="8">
    <source>
        <dbReference type="Proteomes" id="UP000521868"/>
    </source>
</evidence>
<dbReference type="InterPro" id="IPR036271">
    <property type="entry name" value="Tet_transcr_reg_TetR-rel_C_sf"/>
</dbReference>
<dbReference type="PRINTS" id="PR00455">
    <property type="entry name" value="HTHTETR"/>
</dbReference>
<evidence type="ECO:0000256" key="5">
    <source>
        <dbReference type="SAM" id="MobiDB-lite"/>
    </source>
</evidence>
<keyword evidence="3" id="KW-0804">Transcription</keyword>
<dbReference type="Proteomes" id="UP000521868">
    <property type="component" value="Unassembled WGS sequence"/>
</dbReference>
<dbReference type="SUPFAM" id="SSF46689">
    <property type="entry name" value="Homeodomain-like"/>
    <property type="match status" value="1"/>
</dbReference>
<gene>
    <name evidence="7" type="ORF">RAMLITH_23990</name>
</gene>
<dbReference type="InterPro" id="IPR001647">
    <property type="entry name" value="HTH_TetR"/>
</dbReference>
<comment type="caution">
    <text evidence="7">The sequence shown here is derived from an EMBL/GenBank/DDBJ whole genome shotgun (WGS) entry which is preliminary data.</text>
</comment>
<evidence type="ECO:0000256" key="4">
    <source>
        <dbReference type="PROSITE-ProRule" id="PRU00335"/>
    </source>
</evidence>
<organism evidence="7 8">
    <name type="scientific">Ramlibacter lithotrophicus</name>
    <dbReference type="NCBI Taxonomy" id="2606681"/>
    <lineage>
        <taxon>Bacteria</taxon>
        <taxon>Pseudomonadati</taxon>
        <taxon>Pseudomonadota</taxon>
        <taxon>Betaproteobacteria</taxon>
        <taxon>Burkholderiales</taxon>
        <taxon>Comamonadaceae</taxon>
        <taxon>Ramlibacter</taxon>
    </lineage>
</organism>
<sequence length="244" mass="27704">MCSACQMSEYTLSPLERHPMARTRKHEATSREQPATDSRALILDAAAGLFSTFGYAGTGLRQIADEVGIRPASVYHHFESKERILEEILRTGLTQTLQCTRGAVEVLPPEANPRDRVEAAIAGHLRGIHENLTYTSTNLRFHGQMPPDVGKRLRPLRENYSDYWRTLLDSARRHGWLHPDLDVSMLRALILGGLNRTVVWFDRGKGPIEPLIRTSILAFSGIWTKERSQNLERKPPTRSRKQRT</sequence>
<dbReference type="EMBL" id="VTOX01000013">
    <property type="protein sequence ID" value="NKE68884.1"/>
    <property type="molecule type" value="Genomic_DNA"/>
</dbReference>
<evidence type="ECO:0000256" key="3">
    <source>
        <dbReference type="ARBA" id="ARBA00023163"/>
    </source>
</evidence>
<dbReference type="InterPro" id="IPR050109">
    <property type="entry name" value="HTH-type_TetR-like_transc_reg"/>
</dbReference>
<dbReference type="GO" id="GO:0003700">
    <property type="term" value="F:DNA-binding transcription factor activity"/>
    <property type="evidence" value="ECO:0007669"/>
    <property type="project" value="TreeGrafter"/>
</dbReference>
<dbReference type="AlphaFoldDB" id="A0A7X6DKR8"/>
<dbReference type="InterPro" id="IPR041490">
    <property type="entry name" value="KstR2_TetR_C"/>
</dbReference>
<dbReference type="PANTHER" id="PTHR30055:SF234">
    <property type="entry name" value="HTH-TYPE TRANSCRIPTIONAL REGULATOR BETI"/>
    <property type="match status" value="1"/>
</dbReference>
<dbReference type="Pfam" id="PF00440">
    <property type="entry name" value="TetR_N"/>
    <property type="match status" value="1"/>
</dbReference>
<proteinExistence type="predicted"/>
<dbReference type="Gene3D" id="1.10.357.10">
    <property type="entry name" value="Tetracycline Repressor, domain 2"/>
    <property type="match status" value="1"/>
</dbReference>
<feature type="DNA-binding region" description="H-T-H motif" evidence="4">
    <location>
        <begin position="59"/>
        <end position="78"/>
    </location>
</feature>
<evidence type="ECO:0000313" key="7">
    <source>
        <dbReference type="EMBL" id="NKE68884.1"/>
    </source>
</evidence>
<dbReference type="InterPro" id="IPR009057">
    <property type="entry name" value="Homeodomain-like_sf"/>
</dbReference>
<keyword evidence="8" id="KW-1185">Reference proteome</keyword>
<reference evidence="7 8" key="1">
    <citation type="journal article" date="2020" name="Nature">
        <title>Bacterial chemolithoautotrophy via manganese oxidation.</title>
        <authorList>
            <person name="Yu H."/>
            <person name="Leadbetter J.R."/>
        </authorList>
    </citation>
    <scope>NUCLEOTIDE SEQUENCE [LARGE SCALE GENOMIC DNA]</scope>
    <source>
        <strain evidence="7 8">RBP-1</strain>
    </source>
</reference>
<accession>A0A7X6DKR8</accession>
<dbReference type="GO" id="GO:0000976">
    <property type="term" value="F:transcription cis-regulatory region binding"/>
    <property type="evidence" value="ECO:0007669"/>
    <property type="project" value="TreeGrafter"/>
</dbReference>
<keyword evidence="2 4" id="KW-0238">DNA-binding</keyword>